<proteinExistence type="predicted"/>
<keyword evidence="3" id="KW-1185">Reference proteome</keyword>
<dbReference type="Pfam" id="PF09551">
    <property type="entry name" value="Spore_II_R"/>
    <property type="match status" value="1"/>
</dbReference>
<dbReference type="KEGG" id="cchl:FPL14_11675"/>
<keyword evidence="1" id="KW-0472">Membrane</keyword>
<feature type="transmembrane region" description="Helical" evidence="1">
    <location>
        <begin position="12"/>
        <end position="33"/>
    </location>
</feature>
<organism evidence="2 3">
    <name type="scientific">Cohnella cholangitidis</name>
    <dbReference type="NCBI Taxonomy" id="2598458"/>
    <lineage>
        <taxon>Bacteria</taxon>
        <taxon>Bacillati</taxon>
        <taxon>Bacillota</taxon>
        <taxon>Bacilli</taxon>
        <taxon>Bacillales</taxon>
        <taxon>Paenibacillaceae</taxon>
        <taxon>Cohnella</taxon>
    </lineage>
</organism>
<protein>
    <submittedName>
        <fullName evidence="2">Stage II sporulation protein R</fullName>
    </submittedName>
</protein>
<name>A0A7G5BXT5_9BACL</name>
<sequence length="226" mass="24791">MRNSHHSLSSFYYWASKIILAAFVFIIGISTLIGRIASANTGDSDKLIPEDAIRIRIIANSNNQSDQALKNKVRDKVAVYIESWGGMPSTYDEAHRLIRKRVPQIQKRVDAMLVEAGVSYGAEVELAKVPFPEKVFDGNEYAAGDYEALRITLGEGGGNNWWCVLFPPLCLTAATAKDDQASSGEVSTLASAGKAINGSPEEEPKAKFFLWEVLQKLFAFIAALFS</sequence>
<accession>A0A7G5BXT5</accession>
<keyword evidence="1" id="KW-0812">Transmembrane</keyword>
<dbReference type="RefSeq" id="WP_182303107.1">
    <property type="nucleotide sequence ID" value="NZ_CP041969.1"/>
</dbReference>
<dbReference type="InterPro" id="IPR014202">
    <property type="entry name" value="Spore_II_R"/>
</dbReference>
<gene>
    <name evidence="2" type="ORF">FPL14_11675</name>
</gene>
<evidence type="ECO:0000256" key="1">
    <source>
        <dbReference type="SAM" id="Phobius"/>
    </source>
</evidence>
<evidence type="ECO:0000313" key="3">
    <source>
        <dbReference type="Proteomes" id="UP000515679"/>
    </source>
</evidence>
<reference evidence="2 3" key="1">
    <citation type="submission" date="2019-07" db="EMBL/GenBank/DDBJ databases">
        <authorList>
            <person name="Kim J.K."/>
            <person name="Cheong H.-M."/>
            <person name="Choi Y."/>
            <person name="Hwang K.J."/>
            <person name="Lee S."/>
            <person name="Choi C."/>
        </authorList>
    </citation>
    <scope>NUCLEOTIDE SEQUENCE [LARGE SCALE GENOMIC DNA]</scope>
    <source>
        <strain evidence="2 3">KS 22</strain>
    </source>
</reference>
<dbReference type="Proteomes" id="UP000515679">
    <property type="component" value="Chromosome"/>
</dbReference>
<dbReference type="EMBL" id="CP041969">
    <property type="protein sequence ID" value="QMV41769.1"/>
    <property type="molecule type" value="Genomic_DNA"/>
</dbReference>
<keyword evidence="1" id="KW-1133">Transmembrane helix</keyword>
<evidence type="ECO:0000313" key="2">
    <source>
        <dbReference type="EMBL" id="QMV41769.1"/>
    </source>
</evidence>
<dbReference type="AlphaFoldDB" id="A0A7G5BXT5"/>